<comment type="subcellular location">
    <subcellularLocation>
        <location evidence="1">Nucleus</location>
    </subcellularLocation>
</comment>
<feature type="region of interest" description="Disordered" evidence="4">
    <location>
        <begin position="1"/>
        <end position="74"/>
    </location>
</feature>
<feature type="compositionally biased region" description="Basic and acidic residues" evidence="4">
    <location>
        <begin position="37"/>
        <end position="46"/>
    </location>
</feature>
<proteinExistence type="inferred from homology"/>
<gene>
    <name evidence="6" type="ORF">ODALV1_LOCUS8286</name>
</gene>
<dbReference type="InterPro" id="IPR007019">
    <property type="entry name" value="SURF6"/>
</dbReference>
<keyword evidence="7" id="KW-1185">Reference proteome</keyword>
<evidence type="ECO:0000256" key="1">
    <source>
        <dbReference type="ARBA" id="ARBA00004123"/>
    </source>
</evidence>
<comment type="caution">
    <text evidence="6">The sequence shown here is derived from an EMBL/GenBank/DDBJ whole genome shotgun (WGS) entry which is preliminary data.</text>
</comment>
<protein>
    <recommendedName>
        <fullName evidence="5">Ribosomal RNA-processing protein 14/surfeit locus protein 6 C-terminal domain-containing protein</fullName>
    </recommendedName>
</protein>
<evidence type="ECO:0000256" key="3">
    <source>
        <dbReference type="ARBA" id="ARBA00023242"/>
    </source>
</evidence>
<feature type="compositionally biased region" description="Basic and acidic residues" evidence="4">
    <location>
        <begin position="224"/>
        <end position="236"/>
    </location>
</feature>
<sequence>MCERPAAKSPVADDDEKLVLSKNLSQGGDSKITGVKRKPDETPEEKKKRRKLERKSRVAANRQSTGKLVATPATPKKVLNAFNKVWDSENSFVTEVIQCLPELRNPGLLLEDDERTEEYLNQDDDAQDEVKEKVKAQKFFAKVRRKMESQGLEPTERATSYQELKERLHRKIAELAQKPNEEKREKKQKKKLKRAKEAQEKSNKGKKLISQTAAAAGGTGTEDTTVKQESSSEKTPLKKKPVVKSNGEIVYSKFDFISNEVRNGVTTSAATLSGKNKKAKGNLTAEELLKKAEKHESQISKLATQGKKSEAVSLAESQKWDTALKRAEGHKVRDDPHLLKKSIKKQEKLKQLTKKKWKERVERVEQQKEERQQKRQSNIESRRDDKKKRVKKLLRKRGRIA</sequence>
<accession>A0ABP1Q7R7</accession>
<organism evidence="6 7">
    <name type="scientific">Orchesella dallaii</name>
    <dbReference type="NCBI Taxonomy" id="48710"/>
    <lineage>
        <taxon>Eukaryota</taxon>
        <taxon>Metazoa</taxon>
        <taxon>Ecdysozoa</taxon>
        <taxon>Arthropoda</taxon>
        <taxon>Hexapoda</taxon>
        <taxon>Collembola</taxon>
        <taxon>Entomobryomorpha</taxon>
        <taxon>Entomobryoidea</taxon>
        <taxon>Orchesellidae</taxon>
        <taxon>Orchesellinae</taxon>
        <taxon>Orchesella</taxon>
    </lineage>
</organism>
<feature type="region of interest" description="Disordered" evidence="4">
    <location>
        <begin position="145"/>
        <end position="242"/>
    </location>
</feature>
<reference evidence="6 7" key="1">
    <citation type="submission" date="2024-08" db="EMBL/GenBank/DDBJ databases">
        <authorList>
            <person name="Cucini C."/>
            <person name="Frati F."/>
        </authorList>
    </citation>
    <scope>NUCLEOTIDE SEQUENCE [LARGE SCALE GENOMIC DNA]</scope>
</reference>
<feature type="compositionally biased region" description="Basic and acidic residues" evidence="4">
    <location>
        <begin position="324"/>
        <end position="350"/>
    </location>
</feature>
<feature type="compositionally biased region" description="Basic and acidic residues" evidence="4">
    <location>
        <begin position="359"/>
        <end position="373"/>
    </location>
</feature>
<dbReference type="PANTHER" id="PTHR14369:SF0">
    <property type="entry name" value="SURFEIT LOCUS PROTEIN 6"/>
    <property type="match status" value="1"/>
</dbReference>
<feature type="compositionally biased region" description="Basic residues" evidence="4">
    <location>
        <begin position="385"/>
        <end position="401"/>
    </location>
</feature>
<keyword evidence="3" id="KW-0539">Nucleus</keyword>
<evidence type="ECO:0000256" key="2">
    <source>
        <dbReference type="ARBA" id="ARBA00005904"/>
    </source>
</evidence>
<evidence type="ECO:0000313" key="7">
    <source>
        <dbReference type="Proteomes" id="UP001642540"/>
    </source>
</evidence>
<feature type="region of interest" description="Disordered" evidence="4">
    <location>
        <begin position="324"/>
        <end position="401"/>
    </location>
</feature>
<evidence type="ECO:0000256" key="4">
    <source>
        <dbReference type="SAM" id="MobiDB-lite"/>
    </source>
</evidence>
<dbReference type="PANTHER" id="PTHR14369">
    <property type="entry name" value="SURFEIT LOCUS PROTEIN 6"/>
    <property type="match status" value="1"/>
</dbReference>
<dbReference type="Pfam" id="PF04935">
    <property type="entry name" value="SURF6"/>
    <property type="match status" value="1"/>
</dbReference>
<name>A0ABP1Q7R7_9HEXA</name>
<evidence type="ECO:0000259" key="5">
    <source>
        <dbReference type="Pfam" id="PF04935"/>
    </source>
</evidence>
<dbReference type="Proteomes" id="UP001642540">
    <property type="component" value="Unassembled WGS sequence"/>
</dbReference>
<evidence type="ECO:0000313" key="6">
    <source>
        <dbReference type="EMBL" id="CAL8092646.1"/>
    </source>
</evidence>
<comment type="similarity">
    <text evidence="2">Belongs to the SURF6 family.</text>
</comment>
<feature type="domain" description="Ribosomal RNA-processing protein 14/surfeit locus protein 6 C-terminal" evidence="5">
    <location>
        <begin position="178"/>
        <end position="392"/>
    </location>
</feature>
<dbReference type="EMBL" id="CAXLJM020000025">
    <property type="protein sequence ID" value="CAL8092646.1"/>
    <property type="molecule type" value="Genomic_DNA"/>
</dbReference>
<dbReference type="InterPro" id="IPR029190">
    <property type="entry name" value="Rrp14/SURF6_C"/>
</dbReference>